<proteinExistence type="predicted"/>
<feature type="region of interest" description="Disordered" evidence="1">
    <location>
        <begin position="66"/>
        <end position="120"/>
    </location>
</feature>
<dbReference type="OrthoDB" id="5816542at2759"/>
<name>A0A8S1DZ54_9PELO</name>
<gene>
    <name evidence="2" type="ORF">CBOVIS_LOCUS159</name>
</gene>
<evidence type="ECO:0000256" key="1">
    <source>
        <dbReference type="SAM" id="MobiDB-lite"/>
    </source>
</evidence>
<protein>
    <submittedName>
        <fullName evidence="2">Uncharacterized protein</fullName>
    </submittedName>
</protein>
<evidence type="ECO:0000313" key="3">
    <source>
        <dbReference type="Proteomes" id="UP000494206"/>
    </source>
</evidence>
<reference evidence="2 3" key="1">
    <citation type="submission" date="2020-04" db="EMBL/GenBank/DDBJ databases">
        <authorList>
            <person name="Laetsch R D."/>
            <person name="Stevens L."/>
            <person name="Kumar S."/>
            <person name="Blaxter L. M."/>
        </authorList>
    </citation>
    <scope>NUCLEOTIDE SEQUENCE [LARGE SCALE GENOMIC DNA]</scope>
</reference>
<feature type="compositionally biased region" description="Basic and acidic residues" evidence="1">
    <location>
        <begin position="94"/>
        <end position="111"/>
    </location>
</feature>
<comment type="caution">
    <text evidence="2">The sequence shown here is derived from an EMBL/GenBank/DDBJ whole genome shotgun (WGS) entry which is preliminary data.</text>
</comment>
<dbReference type="EMBL" id="CADEPM010000001">
    <property type="protein sequence ID" value="CAB3396633.1"/>
    <property type="molecule type" value="Genomic_DNA"/>
</dbReference>
<accession>A0A8S1DZ54</accession>
<dbReference type="Proteomes" id="UP000494206">
    <property type="component" value="Unassembled WGS sequence"/>
</dbReference>
<dbReference type="AlphaFoldDB" id="A0A8S1DZ54"/>
<evidence type="ECO:0000313" key="2">
    <source>
        <dbReference type="EMBL" id="CAB3396633.1"/>
    </source>
</evidence>
<sequence length="139" mass="15536">MTRQQGQTRSKSATGKLVLPWKGQFRVVEINHPKAVVCDISRPDKPNRTVHLNQIKKVYTITGPAATTSLEENPEAPDICDSTDQADNVDTDENLARTESPKLIDNSETHVPENSANAESLNRRYNLRKSLKPPSRLSF</sequence>
<organism evidence="2 3">
    <name type="scientific">Caenorhabditis bovis</name>
    <dbReference type="NCBI Taxonomy" id="2654633"/>
    <lineage>
        <taxon>Eukaryota</taxon>
        <taxon>Metazoa</taxon>
        <taxon>Ecdysozoa</taxon>
        <taxon>Nematoda</taxon>
        <taxon>Chromadorea</taxon>
        <taxon>Rhabditida</taxon>
        <taxon>Rhabditina</taxon>
        <taxon>Rhabditomorpha</taxon>
        <taxon>Rhabditoidea</taxon>
        <taxon>Rhabditidae</taxon>
        <taxon>Peloderinae</taxon>
        <taxon>Caenorhabditis</taxon>
    </lineage>
</organism>
<keyword evidence="3" id="KW-1185">Reference proteome</keyword>